<dbReference type="Gene3D" id="3.20.20.150">
    <property type="entry name" value="Divalent-metal-dependent TIM barrel enzymes"/>
    <property type="match status" value="1"/>
</dbReference>
<dbReference type="Proteomes" id="UP000501076">
    <property type="component" value="Plasmid pFDU301A"/>
</dbReference>
<geneLocation type="plasmid" evidence="4">
    <name>pfdu301a</name>
</geneLocation>
<sequence>MMRIGFHFPFSGGLKKLKERISSSRGNTFQIFARGLRGGTLHELNKKNLNVLQEHIDYKNIKPVIIHAPYVYNLANLESLDEEKVLEDLEYAKQFRAPYYVVHPGYYTKQHPLIAMENVKYQLWDILNRTDWMGQILVKNMRGAGTEMAADLREWKELITFHSQVKGALDLSRAYVAGYDFIGEEKSEKFYRVIEDYIGWENIKVIYINDTHYTLGSRRDDRSPPPLGEGTIGFIGYQHILSKPKVKEKIWIVENSPDASYYLRTIDYLLRFFD</sequence>
<evidence type="ECO:0000313" key="4">
    <source>
        <dbReference type="Proteomes" id="UP000501076"/>
    </source>
</evidence>
<dbReference type="PANTHER" id="PTHR21445">
    <property type="entry name" value="ENDONUCLEASE IV ENDODEOXYRIBONUCLEASE IV"/>
    <property type="match status" value="1"/>
</dbReference>
<keyword evidence="3" id="KW-0614">Plasmid</keyword>
<dbReference type="Pfam" id="PF01261">
    <property type="entry name" value="AP_endonuc_2"/>
    <property type="match status" value="1"/>
</dbReference>
<dbReference type="GO" id="GO:0006284">
    <property type="term" value="P:base-excision repair"/>
    <property type="evidence" value="ECO:0007669"/>
    <property type="project" value="TreeGrafter"/>
</dbReference>
<evidence type="ECO:0000259" key="2">
    <source>
        <dbReference type="Pfam" id="PF01261"/>
    </source>
</evidence>
<keyword evidence="1" id="KW-0378">Hydrolase</keyword>
<dbReference type="InterPro" id="IPR013022">
    <property type="entry name" value="Xyl_isomerase-like_TIM-brl"/>
</dbReference>
<dbReference type="GO" id="GO:0003906">
    <property type="term" value="F:DNA-(apurinic or apyrimidinic site) endonuclease activity"/>
    <property type="evidence" value="ECO:0007669"/>
    <property type="project" value="TreeGrafter"/>
</dbReference>
<dbReference type="EMBL" id="CP045273">
    <property type="protein sequence ID" value="QJX80556.1"/>
    <property type="molecule type" value="Genomic_DNA"/>
</dbReference>
<organism evidence="3 4">
    <name type="scientific">Priestia megaterium</name>
    <name type="common">Bacillus megaterium</name>
    <dbReference type="NCBI Taxonomy" id="1404"/>
    <lineage>
        <taxon>Bacteria</taxon>
        <taxon>Bacillati</taxon>
        <taxon>Bacillota</taxon>
        <taxon>Bacilli</taxon>
        <taxon>Bacillales</taxon>
        <taxon>Bacillaceae</taxon>
        <taxon>Priestia</taxon>
    </lineage>
</organism>
<dbReference type="SUPFAM" id="SSF51658">
    <property type="entry name" value="Xylose isomerase-like"/>
    <property type="match status" value="1"/>
</dbReference>
<dbReference type="GO" id="GO:0008081">
    <property type="term" value="F:phosphoric diester hydrolase activity"/>
    <property type="evidence" value="ECO:0007669"/>
    <property type="project" value="TreeGrafter"/>
</dbReference>
<name>A0A6M6E4K0_PRIMG</name>
<proteinExistence type="predicted"/>
<reference evidence="3 4" key="1">
    <citation type="submission" date="2019-10" db="EMBL/GenBank/DDBJ databases">
        <title>Complete genome sequences for adaption low water activity.</title>
        <authorList>
            <person name="Zhao L."/>
            <person name="Zhong J."/>
        </authorList>
    </citation>
    <scope>NUCLEOTIDE SEQUENCE [LARGE SCALE GENOMIC DNA]</scope>
    <source>
        <strain evidence="3 4">FDU301</strain>
        <plasmid evidence="4">pfdu301a</plasmid>
    </source>
</reference>
<dbReference type="InterPro" id="IPR001719">
    <property type="entry name" value="AP_endonuc_2"/>
</dbReference>
<evidence type="ECO:0000313" key="3">
    <source>
        <dbReference type="EMBL" id="QJX80556.1"/>
    </source>
</evidence>
<dbReference type="AlphaFoldDB" id="A0A6M6E4K0"/>
<dbReference type="PROSITE" id="PS51432">
    <property type="entry name" value="AP_NUCLEASE_F2_4"/>
    <property type="match status" value="1"/>
</dbReference>
<dbReference type="RefSeq" id="WP_171778550.1">
    <property type="nucleotide sequence ID" value="NZ_CP045273.1"/>
</dbReference>
<dbReference type="GO" id="GO:0003677">
    <property type="term" value="F:DNA binding"/>
    <property type="evidence" value="ECO:0007669"/>
    <property type="project" value="InterPro"/>
</dbReference>
<dbReference type="PANTHER" id="PTHR21445:SF0">
    <property type="entry name" value="APURINIC-APYRIMIDINIC ENDONUCLEASE"/>
    <property type="match status" value="1"/>
</dbReference>
<dbReference type="GO" id="GO:0008270">
    <property type="term" value="F:zinc ion binding"/>
    <property type="evidence" value="ECO:0007669"/>
    <property type="project" value="InterPro"/>
</dbReference>
<protein>
    <submittedName>
        <fullName evidence="3">TIM barrel protein</fullName>
    </submittedName>
</protein>
<feature type="domain" description="Xylose isomerase-like TIM barrel" evidence="2">
    <location>
        <begin position="28"/>
        <end position="265"/>
    </location>
</feature>
<gene>
    <name evidence="3" type="ORF">FDZ14_31190</name>
</gene>
<keyword evidence="1" id="KW-0540">Nuclease</keyword>
<evidence type="ECO:0000256" key="1">
    <source>
        <dbReference type="ARBA" id="ARBA00022722"/>
    </source>
</evidence>
<dbReference type="InterPro" id="IPR036237">
    <property type="entry name" value="Xyl_isomerase-like_sf"/>
</dbReference>
<accession>A0A6M6E4K0</accession>
<dbReference type="SMART" id="SM00518">
    <property type="entry name" value="AP2Ec"/>
    <property type="match status" value="1"/>
</dbReference>